<dbReference type="STRING" id="35743.SAMN04487937_2807"/>
<evidence type="ECO:0000313" key="3">
    <source>
        <dbReference type="Proteomes" id="UP000198932"/>
    </source>
</evidence>
<dbReference type="OrthoDB" id="96194at2157"/>
<dbReference type="SUPFAM" id="SSF46785">
    <property type="entry name" value="Winged helix' DNA-binding domain"/>
    <property type="match status" value="1"/>
</dbReference>
<feature type="domain" description="Transcription regulator TrmB N-terminal" evidence="1">
    <location>
        <begin position="16"/>
        <end position="77"/>
    </location>
</feature>
<sequence>MADNYELNESLQTIMEWGQYEAAAYRVLVRYGPLEASDVAVRAEIPQGRVYDTLNKLHSEDAVVKQGVQPTNWDAQNPRKLIEPNQRKFEDMAVEAIEALEPAYDLNLESQSHPAWVTTGIADTSTKARELFEGAEDRIWILERSFWLSEQDRELIQEKAEEGVDVRIIGWGGRPELQDVANDMPAADFREVDEVDTSFYVSDEGTVLINLNQGDMGMLFYDIGTAKIFTQHFQSLYKDASEVTPDA</sequence>
<proteinExistence type="predicted"/>
<dbReference type="InterPro" id="IPR051797">
    <property type="entry name" value="TrmB-like"/>
</dbReference>
<dbReference type="Pfam" id="PF01978">
    <property type="entry name" value="TrmB"/>
    <property type="match status" value="1"/>
</dbReference>
<dbReference type="PANTHER" id="PTHR34293:SF1">
    <property type="entry name" value="HTH-TYPE TRANSCRIPTIONAL REGULATOR TRMBL2"/>
    <property type="match status" value="1"/>
</dbReference>
<name>A0A1I6HQK1_HALSD</name>
<dbReference type="InterPro" id="IPR036388">
    <property type="entry name" value="WH-like_DNA-bd_sf"/>
</dbReference>
<dbReference type="Gene3D" id="1.10.10.10">
    <property type="entry name" value="Winged helix-like DNA-binding domain superfamily/Winged helix DNA-binding domain"/>
    <property type="match status" value="1"/>
</dbReference>
<keyword evidence="3" id="KW-1185">Reference proteome</keyword>
<dbReference type="Proteomes" id="UP000198932">
    <property type="component" value="Unassembled WGS sequence"/>
</dbReference>
<dbReference type="Gene3D" id="3.30.870.10">
    <property type="entry name" value="Endonuclease Chain A"/>
    <property type="match status" value="1"/>
</dbReference>
<evidence type="ECO:0000313" key="2">
    <source>
        <dbReference type="EMBL" id="SFR56540.1"/>
    </source>
</evidence>
<evidence type="ECO:0000259" key="1">
    <source>
        <dbReference type="Pfam" id="PF01978"/>
    </source>
</evidence>
<dbReference type="InterPro" id="IPR002831">
    <property type="entry name" value="Tscrpt_reg_TrmB_N"/>
</dbReference>
<organism evidence="2 3">
    <name type="scientific">Halorubrum sodomense</name>
    <dbReference type="NCBI Taxonomy" id="35743"/>
    <lineage>
        <taxon>Archaea</taxon>
        <taxon>Methanobacteriati</taxon>
        <taxon>Methanobacteriota</taxon>
        <taxon>Stenosarchaea group</taxon>
        <taxon>Halobacteria</taxon>
        <taxon>Halobacteriales</taxon>
        <taxon>Haloferacaceae</taxon>
        <taxon>Halorubrum</taxon>
    </lineage>
</organism>
<accession>A0A1I6HQK1</accession>
<reference evidence="3" key="1">
    <citation type="submission" date="2016-10" db="EMBL/GenBank/DDBJ databases">
        <authorList>
            <person name="Varghese N."/>
            <person name="Submissions S."/>
        </authorList>
    </citation>
    <scope>NUCLEOTIDE SEQUENCE [LARGE SCALE GENOMIC DNA]</scope>
    <source>
        <strain evidence="3">RD 26</strain>
    </source>
</reference>
<dbReference type="EMBL" id="FOYN01000004">
    <property type="protein sequence ID" value="SFR56540.1"/>
    <property type="molecule type" value="Genomic_DNA"/>
</dbReference>
<dbReference type="AlphaFoldDB" id="A0A1I6HQK1"/>
<dbReference type="PANTHER" id="PTHR34293">
    <property type="entry name" value="HTH-TYPE TRANSCRIPTIONAL REGULATOR TRMBL2"/>
    <property type="match status" value="1"/>
</dbReference>
<dbReference type="RefSeq" id="WP_092923616.1">
    <property type="nucleotide sequence ID" value="NZ_FOYN01000004.1"/>
</dbReference>
<protein>
    <submittedName>
        <fullName evidence="2">Sugar-specific transcriptional regulator TrmB</fullName>
    </submittedName>
</protein>
<gene>
    <name evidence="2" type="ORF">SAMN04487937_2807</name>
</gene>
<dbReference type="InterPro" id="IPR036390">
    <property type="entry name" value="WH_DNA-bd_sf"/>
</dbReference>